<evidence type="ECO:0000313" key="4">
    <source>
        <dbReference type="Proteomes" id="UP000215914"/>
    </source>
</evidence>
<proteinExistence type="predicted"/>
<feature type="region of interest" description="Disordered" evidence="1">
    <location>
        <begin position="34"/>
        <end position="54"/>
    </location>
</feature>
<dbReference type="EMBL" id="CM007899">
    <property type="protein sequence ID" value="OTG10858.1"/>
    <property type="molecule type" value="Genomic_DNA"/>
</dbReference>
<organism evidence="3 4">
    <name type="scientific">Helianthus annuus</name>
    <name type="common">Common sunflower</name>
    <dbReference type="NCBI Taxonomy" id="4232"/>
    <lineage>
        <taxon>Eukaryota</taxon>
        <taxon>Viridiplantae</taxon>
        <taxon>Streptophyta</taxon>
        <taxon>Embryophyta</taxon>
        <taxon>Tracheophyta</taxon>
        <taxon>Spermatophyta</taxon>
        <taxon>Magnoliopsida</taxon>
        <taxon>eudicotyledons</taxon>
        <taxon>Gunneridae</taxon>
        <taxon>Pentapetalae</taxon>
        <taxon>asterids</taxon>
        <taxon>campanulids</taxon>
        <taxon>Asterales</taxon>
        <taxon>Asteraceae</taxon>
        <taxon>Asteroideae</taxon>
        <taxon>Heliantheae alliance</taxon>
        <taxon>Heliantheae</taxon>
        <taxon>Helianthus</taxon>
    </lineage>
</organism>
<sequence>MSCSFTLFIFFLEPSSPHLLIGMIDMGRGSVRYTHSSHQTALPPHPHTPSDPPETLHQIKDSLVWYYPPQPPPPCENNL</sequence>
<gene>
    <name evidence="3" type="ORF">HannXRQ_Chr10g0292381</name>
</gene>
<keyword evidence="2" id="KW-0732">Signal</keyword>
<protein>
    <submittedName>
        <fullName evidence="3">Uncharacterized protein</fullName>
    </submittedName>
</protein>
<feature type="compositionally biased region" description="Pro residues" evidence="1">
    <location>
        <begin position="43"/>
        <end position="52"/>
    </location>
</feature>
<dbReference type="InParanoid" id="A0A251TI97"/>
<evidence type="ECO:0000256" key="2">
    <source>
        <dbReference type="SAM" id="SignalP"/>
    </source>
</evidence>
<accession>A0A251TI97</accession>
<keyword evidence="4" id="KW-1185">Reference proteome</keyword>
<feature type="chain" id="PRO_5013032928" evidence="2">
    <location>
        <begin position="18"/>
        <end position="79"/>
    </location>
</feature>
<evidence type="ECO:0000256" key="1">
    <source>
        <dbReference type="SAM" id="MobiDB-lite"/>
    </source>
</evidence>
<evidence type="ECO:0000313" key="3">
    <source>
        <dbReference type="EMBL" id="OTG10858.1"/>
    </source>
</evidence>
<dbReference type="Proteomes" id="UP000215914">
    <property type="component" value="Chromosome 10"/>
</dbReference>
<feature type="signal peptide" evidence="2">
    <location>
        <begin position="1"/>
        <end position="17"/>
    </location>
</feature>
<reference evidence="4" key="1">
    <citation type="journal article" date="2017" name="Nature">
        <title>The sunflower genome provides insights into oil metabolism, flowering and Asterid evolution.</title>
        <authorList>
            <person name="Badouin H."/>
            <person name="Gouzy J."/>
            <person name="Grassa C.J."/>
            <person name="Murat F."/>
            <person name="Staton S.E."/>
            <person name="Cottret L."/>
            <person name="Lelandais-Briere C."/>
            <person name="Owens G.L."/>
            <person name="Carrere S."/>
            <person name="Mayjonade B."/>
            <person name="Legrand L."/>
            <person name="Gill N."/>
            <person name="Kane N.C."/>
            <person name="Bowers J.E."/>
            <person name="Hubner S."/>
            <person name="Bellec A."/>
            <person name="Berard A."/>
            <person name="Berges H."/>
            <person name="Blanchet N."/>
            <person name="Boniface M.C."/>
            <person name="Brunel D."/>
            <person name="Catrice O."/>
            <person name="Chaidir N."/>
            <person name="Claudel C."/>
            <person name="Donnadieu C."/>
            <person name="Faraut T."/>
            <person name="Fievet G."/>
            <person name="Helmstetter N."/>
            <person name="King M."/>
            <person name="Knapp S.J."/>
            <person name="Lai Z."/>
            <person name="Le Paslier M.C."/>
            <person name="Lippi Y."/>
            <person name="Lorenzon L."/>
            <person name="Mandel J.R."/>
            <person name="Marage G."/>
            <person name="Marchand G."/>
            <person name="Marquand E."/>
            <person name="Bret-Mestries E."/>
            <person name="Morien E."/>
            <person name="Nambeesan S."/>
            <person name="Nguyen T."/>
            <person name="Pegot-Espagnet P."/>
            <person name="Pouilly N."/>
            <person name="Raftis F."/>
            <person name="Sallet E."/>
            <person name="Schiex T."/>
            <person name="Thomas J."/>
            <person name="Vandecasteele C."/>
            <person name="Vares D."/>
            <person name="Vear F."/>
            <person name="Vautrin S."/>
            <person name="Crespi M."/>
            <person name="Mangin B."/>
            <person name="Burke J.M."/>
            <person name="Salse J."/>
            <person name="Munos S."/>
            <person name="Vincourt P."/>
            <person name="Rieseberg L.H."/>
            <person name="Langlade N.B."/>
        </authorList>
    </citation>
    <scope>NUCLEOTIDE SEQUENCE [LARGE SCALE GENOMIC DNA]</scope>
    <source>
        <strain evidence="4">cv. SF193</strain>
    </source>
</reference>
<dbReference type="AlphaFoldDB" id="A0A251TI97"/>
<name>A0A251TI97_HELAN</name>